<feature type="compositionally biased region" description="Basic residues" evidence="3">
    <location>
        <begin position="413"/>
        <end position="440"/>
    </location>
</feature>
<dbReference type="Proteomes" id="UP000727407">
    <property type="component" value="Unassembled WGS sequence"/>
</dbReference>
<dbReference type="InterPro" id="IPR052267">
    <property type="entry name" value="N-DRC_Component"/>
</dbReference>
<feature type="non-terminal residue" evidence="5">
    <location>
        <position position="1"/>
    </location>
</feature>
<dbReference type="AlphaFoldDB" id="A0A8J4UE61"/>
<comment type="caution">
    <text evidence="5">The sequence shown here is derived from an EMBL/GenBank/DDBJ whole genome shotgun (WGS) entry which is preliminary data.</text>
</comment>
<keyword evidence="6" id="KW-1185">Reference proteome</keyword>
<sequence>MWADAQGALQDLLQDEMPPLLPRPQKDRFQIFQTLATFYLRYLHIFRGLEAAYDQLVHPQKRRVVRHVLEGVMGRLVELKNEMVELEYSEFHYFDDVLQDLKMTPVRRMTVERAVLLLQVSERARQGRLRARFMKEIRDEERKNQCSVIGGSLDPHLSATLIQKTWRGYRERKRTKKERLEEMIFLGMIDPQLPTPSRAQQRAKHVESNRHQMQEQHEAEYQQALITIKESVRLVDGPDIKETLQDQIRQWFLECRDATGKFPDFPSSEDGGSASIFAQKTPEEVAAELAAKQQENEKKTFKGKKDKNAVKDKRKDKKGKTKGKGGKADTAEEEEGWKMSPSNFLPTVVEGAKIYREIWRARDEGQNFHQRFDPELVREEKRMEVESEVRVQVDELMRQELKNLKLVVDRDKGKKKKKGKKANKKKKKKGKKGGKKKKKKEKDLTADRNIESIYEELVLEGILIQPMTVKLSDYLGEYSYLGTSLRQADIEPMPSLSDVRQLIALYGVLPLGSQCVHERGPLIRSVLLAGPSGVGKRMLLHALCTETGANLFNLSPANLTGKYPGRSGLQYLLHMVLKVARQLQPSVIWIGDAEKTFYKKVPKPEKEMEPKRLKKDLPKIVKSIKAEDRVLLVGTSRRPFDADLKAMCKVYKKIILIPRPDYASRLNLWKQLLRVRGAQLSPTLDLSSLAKVTDGYTQGHILYSVHSVLTSQRLSRQNKKPLTALEFIPPLARQDPIYKEEEEAFK</sequence>
<evidence type="ECO:0000256" key="1">
    <source>
        <dbReference type="ARBA" id="ARBA00022741"/>
    </source>
</evidence>
<evidence type="ECO:0000256" key="3">
    <source>
        <dbReference type="SAM" id="MobiDB-lite"/>
    </source>
</evidence>
<dbReference type="InterPro" id="IPR027417">
    <property type="entry name" value="P-loop_NTPase"/>
</dbReference>
<dbReference type="Gene3D" id="1.10.8.60">
    <property type="match status" value="1"/>
</dbReference>
<gene>
    <name evidence="5" type="primary">iqca1</name>
    <name evidence="5" type="ORF">DAT39_014576</name>
</gene>
<proteinExistence type="predicted"/>
<evidence type="ECO:0000313" key="6">
    <source>
        <dbReference type="Proteomes" id="UP000727407"/>
    </source>
</evidence>
<feature type="region of interest" description="Disordered" evidence="3">
    <location>
        <begin position="407"/>
        <end position="443"/>
    </location>
</feature>
<dbReference type="PANTHER" id="PTHR14690">
    <property type="entry name" value="IQ MOTIF CONTAINING WITH AAA DOMAIN 1"/>
    <property type="match status" value="1"/>
</dbReference>
<accession>A0A8J4UE61</accession>
<feature type="domain" description="ATPase AAA-type core" evidence="4">
    <location>
        <begin position="526"/>
        <end position="647"/>
    </location>
</feature>
<evidence type="ECO:0000313" key="5">
    <source>
        <dbReference type="EMBL" id="KAF5895707.1"/>
    </source>
</evidence>
<dbReference type="GO" id="GO:0005524">
    <property type="term" value="F:ATP binding"/>
    <property type="evidence" value="ECO:0007669"/>
    <property type="project" value="UniProtKB-KW"/>
</dbReference>
<dbReference type="Pfam" id="PF00004">
    <property type="entry name" value="AAA"/>
    <property type="match status" value="1"/>
</dbReference>
<organism evidence="5 6">
    <name type="scientific">Clarias magur</name>
    <name type="common">Asian catfish</name>
    <name type="synonym">Macropteronotus magur</name>
    <dbReference type="NCBI Taxonomy" id="1594786"/>
    <lineage>
        <taxon>Eukaryota</taxon>
        <taxon>Metazoa</taxon>
        <taxon>Chordata</taxon>
        <taxon>Craniata</taxon>
        <taxon>Vertebrata</taxon>
        <taxon>Euteleostomi</taxon>
        <taxon>Actinopterygii</taxon>
        <taxon>Neopterygii</taxon>
        <taxon>Teleostei</taxon>
        <taxon>Ostariophysi</taxon>
        <taxon>Siluriformes</taxon>
        <taxon>Clariidae</taxon>
        <taxon>Clarias</taxon>
    </lineage>
</organism>
<dbReference type="PROSITE" id="PS50096">
    <property type="entry name" value="IQ"/>
    <property type="match status" value="1"/>
</dbReference>
<dbReference type="SUPFAM" id="SSF52540">
    <property type="entry name" value="P-loop containing nucleoside triphosphate hydrolases"/>
    <property type="match status" value="1"/>
</dbReference>
<dbReference type="Gene3D" id="3.40.50.300">
    <property type="entry name" value="P-loop containing nucleotide triphosphate hydrolases"/>
    <property type="match status" value="1"/>
</dbReference>
<dbReference type="GO" id="GO:0016887">
    <property type="term" value="F:ATP hydrolysis activity"/>
    <property type="evidence" value="ECO:0007669"/>
    <property type="project" value="InterPro"/>
</dbReference>
<keyword evidence="2" id="KW-0067">ATP-binding</keyword>
<dbReference type="InterPro" id="IPR000048">
    <property type="entry name" value="IQ_motif_EF-hand-BS"/>
</dbReference>
<dbReference type="FunFam" id="1.10.8.60:FF:000064">
    <property type="entry name" value="IQ motif containing with AAA domain 1"/>
    <property type="match status" value="1"/>
</dbReference>
<reference evidence="5" key="1">
    <citation type="submission" date="2020-07" db="EMBL/GenBank/DDBJ databases">
        <title>Clarias magur genome sequencing, assembly and annotation.</title>
        <authorList>
            <person name="Kushwaha B."/>
            <person name="Kumar R."/>
            <person name="Das P."/>
            <person name="Joshi C.G."/>
            <person name="Kumar D."/>
            <person name="Nagpure N.S."/>
            <person name="Pandey M."/>
            <person name="Agarwal S."/>
            <person name="Srivastava S."/>
            <person name="Singh M."/>
            <person name="Sahoo L."/>
            <person name="Jayasankar P."/>
            <person name="Meher P.K."/>
            <person name="Koringa P.G."/>
            <person name="Iquebal M.A."/>
            <person name="Das S.P."/>
            <person name="Bit A."/>
            <person name="Patnaik S."/>
            <person name="Patel N."/>
            <person name="Shah T.M."/>
            <person name="Hinsu A."/>
            <person name="Jena J.K."/>
        </authorList>
    </citation>
    <scope>NUCLEOTIDE SEQUENCE</scope>
    <source>
        <strain evidence="5">CIFAMagur01</strain>
        <tissue evidence="5">Testis</tissue>
    </source>
</reference>
<protein>
    <submittedName>
        <fullName evidence="5">IQ and AAA domain-containing protein 1</fullName>
    </submittedName>
</protein>
<dbReference type="CDD" id="cd23767">
    <property type="entry name" value="IQCD"/>
    <property type="match status" value="1"/>
</dbReference>
<dbReference type="PANTHER" id="PTHR14690:SF11">
    <property type="entry name" value="IQ AND AAA DOMAIN-CONTAINING PROTEIN 1 ISOFORM X1"/>
    <property type="match status" value="1"/>
</dbReference>
<feature type="region of interest" description="Disordered" evidence="3">
    <location>
        <begin position="288"/>
        <end position="338"/>
    </location>
</feature>
<dbReference type="EMBL" id="QNUK01000309">
    <property type="protein sequence ID" value="KAF5895707.1"/>
    <property type="molecule type" value="Genomic_DNA"/>
</dbReference>
<evidence type="ECO:0000256" key="2">
    <source>
        <dbReference type="ARBA" id="ARBA00022840"/>
    </source>
</evidence>
<dbReference type="OrthoDB" id="3046016at2759"/>
<keyword evidence="1" id="KW-0547">Nucleotide-binding</keyword>
<evidence type="ECO:0000259" key="4">
    <source>
        <dbReference type="Pfam" id="PF00004"/>
    </source>
</evidence>
<feature type="compositionally biased region" description="Basic residues" evidence="3">
    <location>
        <begin position="314"/>
        <end position="325"/>
    </location>
</feature>
<dbReference type="CDD" id="cd19506">
    <property type="entry name" value="RecA-like_IQCA1"/>
    <property type="match status" value="1"/>
</dbReference>
<name>A0A8J4UE61_CLAMG</name>
<dbReference type="InterPro" id="IPR003959">
    <property type="entry name" value="ATPase_AAA_core"/>
</dbReference>
<dbReference type="Pfam" id="PF00612">
    <property type="entry name" value="IQ"/>
    <property type="match status" value="1"/>
</dbReference>